<dbReference type="GO" id="GO:0005524">
    <property type="term" value="F:ATP binding"/>
    <property type="evidence" value="ECO:0007669"/>
    <property type="project" value="UniProtKB-UniRule"/>
</dbReference>
<dbReference type="InterPro" id="IPR000719">
    <property type="entry name" value="Prot_kinase_dom"/>
</dbReference>
<feature type="compositionally biased region" description="Polar residues" evidence="11">
    <location>
        <begin position="1153"/>
        <end position="1187"/>
    </location>
</feature>
<reference evidence="13 14" key="1">
    <citation type="submission" date="2017-03" db="EMBL/GenBank/DDBJ databases">
        <title>Genomes of endolithic fungi from Antarctica.</title>
        <authorList>
            <person name="Coleine C."/>
            <person name="Masonjones S."/>
            <person name="Stajich J.E."/>
        </authorList>
    </citation>
    <scope>NUCLEOTIDE SEQUENCE [LARGE SCALE GENOMIC DNA]</scope>
    <source>
        <strain evidence="13 14">CCFEE 6314</strain>
    </source>
</reference>
<dbReference type="InterPro" id="IPR011009">
    <property type="entry name" value="Kinase-like_dom_sf"/>
</dbReference>
<dbReference type="InterPro" id="IPR030616">
    <property type="entry name" value="Aur-like"/>
</dbReference>
<feature type="compositionally biased region" description="Polar residues" evidence="11">
    <location>
        <begin position="52"/>
        <end position="70"/>
    </location>
</feature>
<evidence type="ECO:0000256" key="5">
    <source>
        <dbReference type="ARBA" id="ARBA00022777"/>
    </source>
</evidence>
<protein>
    <recommendedName>
        <fullName evidence="1">non-specific serine/threonine protein kinase</fullName>
        <ecNumber evidence="1">2.7.11.1</ecNumber>
    </recommendedName>
</protein>
<dbReference type="InterPro" id="IPR017441">
    <property type="entry name" value="Protein_kinase_ATP_BS"/>
</dbReference>
<feature type="compositionally biased region" description="Polar residues" evidence="11">
    <location>
        <begin position="1008"/>
        <end position="1017"/>
    </location>
</feature>
<feature type="compositionally biased region" description="Acidic residues" evidence="11">
    <location>
        <begin position="1249"/>
        <end position="1265"/>
    </location>
</feature>
<dbReference type="FunFam" id="3.30.200.20:FF:000206">
    <property type="entry name" value="Serine/threonine-protein kinase Ssp1"/>
    <property type="match status" value="1"/>
</dbReference>
<feature type="compositionally biased region" description="Basic and acidic residues" evidence="11">
    <location>
        <begin position="925"/>
        <end position="934"/>
    </location>
</feature>
<dbReference type="Proteomes" id="UP000288859">
    <property type="component" value="Unassembled WGS sequence"/>
</dbReference>
<evidence type="ECO:0000256" key="1">
    <source>
        <dbReference type="ARBA" id="ARBA00012513"/>
    </source>
</evidence>
<dbReference type="PROSITE" id="PS00107">
    <property type="entry name" value="PROTEIN_KINASE_ATP"/>
    <property type="match status" value="1"/>
</dbReference>
<dbReference type="EMBL" id="NAJM01000024">
    <property type="protein sequence ID" value="RVX70249.1"/>
    <property type="molecule type" value="Genomic_DNA"/>
</dbReference>
<evidence type="ECO:0000256" key="3">
    <source>
        <dbReference type="ARBA" id="ARBA00022679"/>
    </source>
</evidence>
<proteinExistence type="predicted"/>
<feature type="domain" description="Protein kinase" evidence="12">
    <location>
        <begin position="285"/>
        <end position="757"/>
    </location>
</feature>
<feature type="compositionally biased region" description="Acidic residues" evidence="11">
    <location>
        <begin position="451"/>
        <end position="460"/>
    </location>
</feature>
<sequence length="1275" mass="139820">MAENNGIRWEPDLQHPSQFNAVSNEAEHPPALSSINAETPTLRMERPDSCGDDSTTQRNTPVALTAQETTEPVDEDLSNGLESSAHQVASSSGWTPLILSQSLSKSTQTSSNSLNALSEKASDPSPILLPTSGSWGSQFQHYQSRGRRPSHSKSASLSTSKRHPYDRPAFPDQSFLALQSQQYSSRPYPPLRTRSSHPAQNLLYNEMDIWTPSLSRNRSTASQRTRTADNTPISSPGLFNSGRLGPHSSASDSGSQLHHLQQPKETHTAEIEHDTFSGNKNINNYEICRELGRGEHGKVKLGRNLEAQPAEVLVAIKIVPRYSVKRRLGKLGAPEDRTKREVAILKKARHTNVVSLLEVIDDPSKNKVYLILEYVEKGEIKWRKRGVREVLAVNNSRFEQERNGYNTSVEASDRDLFHVAQAKRRHDAIERSKALQLAAGPSWSLEHGGADPDEEDDDVPDISRTSSQHFSDHAHYSRTPSHDEYTGAALAGSMYGAYDPTAYRDRKFSIAASAISHMSSEYNLDEIDEEHSYVPAMTLDEARRAFRDTLAGLQFLHGIGIIHRDIKPANLLVSKEGNIKISDFGVSYLGRPTTEEDPETMLTEKDASHIDDERELARSVGTPAFWAPELCYDDTSIFEDGNPPKITGAIDLWALGITLYCMIYARLPFYATEDKGLHEIVCTGEPFLPKTRLVAVDTSVDSPSSSVPYPINSNKRLDYELKFEQVPEGVRDLIRKLLIKDPSKRMTIDEARRHEWVVEGLQDPLQWLNVTGLEKEKKKKILELDEKEISHAVGRRNIIERALNTAGRLAGSLLGRNNTRKRAPSAATSTTSASRSSESVATPSSSNTTIGRTEKEKEKDKTKEARRTSLRGDEVLNALKNSREGAEHPLAQSQTVSPIDNMREYFSGPVPTLKASSTGHTPLPDSKDRPRGPDRAVSALSNTESVMTIRASQHTPRPSILAPAHDIERSSSHDRNATSKIEGLWEGTKPLFRLASRDRHSTRAGRSPASSRQSSDGESWAARGGPSLAISTASATGALEQPDALRTTTSPVSYANGSPPVVEVKTGFPAPTSTQEAFQHAQDVNQRRFIQEADHQAQATAQAEITKRSQSQEDVGACPPSPDDITFLQKQRMRMANDVSHFSIDSVPIQGEPSASTIASSTDGYGASSVSHSMSNPSFGVNSSASSPPGEGFLDVPGKDMLGPPATGKDLEPSFMRTADTVTKNGPRDQTASAPALEDWPTADYSAGLDDEIDGGESEDEDDDGMVMGPVKQRR</sequence>
<feature type="compositionally biased region" description="Polar residues" evidence="11">
    <location>
        <begin position="215"/>
        <end position="238"/>
    </location>
</feature>
<comment type="caution">
    <text evidence="13">The sequence shown here is derived from an EMBL/GenBank/DDBJ whole genome shotgun (WGS) entry which is preliminary data.</text>
</comment>
<dbReference type="SUPFAM" id="SSF56112">
    <property type="entry name" value="Protein kinase-like (PK-like)"/>
    <property type="match status" value="1"/>
</dbReference>
<comment type="catalytic activity">
    <reaction evidence="7">
        <text>L-threonyl-[protein] + ATP = O-phospho-L-threonyl-[protein] + ADP + H(+)</text>
        <dbReference type="Rhea" id="RHEA:46608"/>
        <dbReference type="Rhea" id="RHEA-COMP:11060"/>
        <dbReference type="Rhea" id="RHEA-COMP:11605"/>
        <dbReference type="ChEBI" id="CHEBI:15378"/>
        <dbReference type="ChEBI" id="CHEBI:30013"/>
        <dbReference type="ChEBI" id="CHEBI:30616"/>
        <dbReference type="ChEBI" id="CHEBI:61977"/>
        <dbReference type="ChEBI" id="CHEBI:456216"/>
        <dbReference type="EC" id="2.7.11.1"/>
    </reaction>
</comment>
<feature type="region of interest" description="Disordered" evidence="11">
    <location>
        <begin position="1"/>
        <end position="92"/>
    </location>
</feature>
<dbReference type="Gene3D" id="1.10.510.10">
    <property type="entry name" value="Transferase(Phosphotransferase) domain 1"/>
    <property type="match status" value="1"/>
</dbReference>
<feature type="region of interest" description="Disordered" evidence="11">
    <location>
        <begin position="813"/>
        <end position="983"/>
    </location>
</feature>
<dbReference type="AlphaFoldDB" id="A0A438N3J3"/>
<evidence type="ECO:0000313" key="14">
    <source>
        <dbReference type="Proteomes" id="UP000288859"/>
    </source>
</evidence>
<dbReference type="PANTHER" id="PTHR24350">
    <property type="entry name" value="SERINE/THREONINE-PROTEIN KINASE IAL-RELATED"/>
    <property type="match status" value="1"/>
</dbReference>
<feature type="binding site" evidence="9 10">
    <location>
        <position position="317"/>
    </location>
    <ligand>
        <name>ATP</name>
        <dbReference type="ChEBI" id="CHEBI:30616"/>
    </ligand>
</feature>
<feature type="compositionally biased region" description="Polar residues" evidence="11">
    <location>
        <begin position="80"/>
        <end position="92"/>
    </location>
</feature>
<feature type="compositionally biased region" description="Polar residues" evidence="11">
    <location>
        <begin position="131"/>
        <end position="143"/>
    </location>
</feature>
<dbReference type="Pfam" id="PF00069">
    <property type="entry name" value="Pkinase"/>
    <property type="match status" value="2"/>
</dbReference>
<evidence type="ECO:0000256" key="8">
    <source>
        <dbReference type="ARBA" id="ARBA00048679"/>
    </source>
</evidence>
<feature type="region of interest" description="Disordered" evidence="11">
    <location>
        <begin position="441"/>
        <end position="483"/>
    </location>
</feature>
<feature type="compositionally biased region" description="Basic and acidic residues" evidence="11">
    <location>
        <begin position="965"/>
        <end position="977"/>
    </location>
</feature>
<evidence type="ECO:0000313" key="13">
    <source>
        <dbReference type="EMBL" id="RVX70249.1"/>
    </source>
</evidence>
<feature type="compositionally biased region" description="Basic and acidic residues" evidence="11">
    <location>
        <begin position="262"/>
        <end position="275"/>
    </location>
</feature>
<feature type="compositionally biased region" description="Basic and acidic residues" evidence="11">
    <location>
        <begin position="470"/>
        <end position="483"/>
    </location>
</feature>
<feature type="region of interest" description="Disordered" evidence="11">
    <location>
        <begin position="1147"/>
        <end position="1275"/>
    </location>
</feature>
<evidence type="ECO:0000256" key="4">
    <source>
        <dbReference type="ARBA" id="ARBA00022741"/>
    </source>
</evidence>
<name>A0A438N3J3_EXOME</name>
<feature type="region of interest" description="Disordered" evidence="11">
    <location>
        <begin position="215"/>
        <end position="277"/>
    </location>
</feature>
<evidence type="ECO:0000256" key="7">
    <source>
        <dbReference type="ARBA" id="ARBA00047899"/>
    </source>
</evidence>
<feature type="compositionally biased region" description="Polar residues" evidence="11">
    <location>
        <begin position="939"/>
        <end position="956"/>
    </location>
</feature>
<feature type="compositionally biased region" description="Polar residues" evidence="11">
    <location>
        <begin position="248"/>
        <end position="259"/>
    </location>
</feature>
<dbReference type="Gene3D" id="3.30.200.20">
    <property type="entry name" value="Phosphorylase Kinase, domain 1"/>
    <property type="match status" value="1"/>
</dbReference>
<keyword evidence="2" id="KW-0723">Serine/threonine-protein kinase</keyword>
<dbReference type="OrthoDB" id="68483at2759"/>
<organism evidence="13 14">
    <name type="scientific">Exophiala mesophila</name>
    <name type="common">Black yeast-like fungus</name>
    <dbReference type="NCBI Taxonomy" id="212818"/>
    <lineage>
        <taxon>Eukaryota</taxon>
        <taxon>Fungi</taxon>
        <taxon>Dikarya</taxon>
        <taxon>Ascomycota</taxon>
        <taxon>Pezizomycotina</taxon>
        <taxon>Eurotiomycetes</taxon>
        <taxon>Chaetothyriomycetidae</taxon>
        <taxon>Chaetothyriales</taxon>
        <taxon>Herpotrichiellaceae</taxon>
        <taxon>Exophiala</taxon>
    </lineage>
</organism>
<keyword evidence="5" id="KW-0418">Kinase</keyword>
<keyword evidence="4 9" id="KW-0547">Nucleotide-binding</keyword>
<dbReference type="InterPro" id="IPR008271">
    <property type="entry name" value="Ser/Thr_kinase_AS"/>
</dbReference>
<keyword evidence="6 9" id="KW-0067">ATP-binding</keyword>
<feature type="compositionally biased region" description="Polar residues" evidence="11">
    <location>
        <begin position="1220"/>
        <end position="1233"/>
    </location>
</feature>
<dbReference type="PROSITE" id="PS00108">
    <property type="entry name" value="PROTEIN_KINASE_ST"/>
    <property type="match status" value="1"/>
</dbReference>
<dbReference type="EC" id="2.7.11.1" evidence="1"/>
<dbReference type="CDD" id="cd14008">
    <property type="entry name" value="STKc_LKB1_CaMKK"/>
    <property type="match status" value="1"/>
</dbReference>
<feature type="region of interest" description="Disordered" evidence="11">
    <location>
        <begin position="107"/>
        <end position="170"/>
    </location>
</feature>
<accession>A0A438N3J3</accession>
<evidence type="ECO:0000259" key="12">
    <source>
        <dbReference type="PROSITE" id="PS50011"/>
    </source>
</evidence>
<feature type="region of interest" description="Disordered" evidence="11">
    <location>
        <begin position="1094"/>
        <end position="1124"/>
    </location>
</feature>
<evidence type="ECO:0000256" key="9">
    <source>
        <dbReference type="PIRSR" id="PIRSR630616-2"/>
    </source>
</evidence>
<dbReference type="GO" id="GO:0001558">
    <property type="term" value="P:regulation of cell growth"/>
    <property type="evidence" value="ECO:0007669"/>
    <property type="project" value="UniProtKB-ARBA"/>
</dbReference>
<feature type="compositionally biased region" description="Basic and acidic residues" evidence="11">
    <location>
        <begin position="852"/>
        <end position="874"/>
    </location>
</feature>
<dbReference type="GO" id="GO:0004674">
    <property type="term" value="F:protein serine/threonine kinase activity"/>
    <property type="evidence" value="ECO:0007669"/>
    <property type="project" value="UniProtKB-KW"/>
</dbReference>
<evidence type="ECO:0000256" key="2">
    <source>
        <dbReference type="ARBA" id="ARBA00022527"/>
    </source>
</evidence>
<gene>
    <name evidence="13" type="ORF">B0A52_05582</name>
</gene>
<feature type="region of interest" description="Disordered" evidence="11">
    <location>
        <begin position="995"/>
        <end position="1033"/>
    </location>
</feature>
<comment type="catalytic activity">
    <reaction evidence="8">
        <text>L-seryl-[protein] + ATP = O-phospho-L-seryl-[protein] + ADP + H(+)</text>
        <dbReference type="Rhea" id="RHEA:17989"/>
        <dbReference type="Rhea" id="RHEA-COMP:9863"/>
        <dbReference type="Rhea" id="RHEA-COMP:11604"/>
        <dbReference type="ChEBI" id="CHEBI:15378"/>
        <dbReference type="ChEBI" id="CHEBI:29999"/>
        <dbReference type="ChEBI" id="CHEBI:30616"/>
        <dbReference type="ChEBI" id="CHEBI:83421"/>
        <dbReference type="ChEBI" id="CHEBI:456216"/>
        <dbReference type="EC" id="2.7.11.1"/>
    </reaction>
</comment>
<evidence type="ECO:0000256" key="11">
    <source>
        <dbReference type="SAM" id="MobiDB-lite"/>
    </source>
</evidence>
<dbReference type="VEuPathDB" id="FungiDB:PV10_08331"/>
<dbReference type="PROSITE" id="PS50011">
    <property type="entry name" value="PROTEIN_KINASE_DOM"/>
    <property type="match status" value="1"/>
</dbReference>
<keyword evidence="3" id="KW-0808">Transferase</keyword>
<evidence type="ECO:0000256" key="10">
    <source>
        <dbReference type="PROSITE-ProRule" id="PRU10141"/>
    </source>
</evidence>
<dbReference type="SMART" id="SM00220">
    <property type="entry name" value="S_TKc"/>
    <property type="match status" value="1"/>
</dbReference>
<feature type="compositionally biased region" description="Low complexity" evidence="11">
    <location>
        <begin position="824"/>
        <end position="848"/>
    </location>
</feature>
<dbReference type="GO" id="GO:0042149">
    <property type="term" value="P:cellular response to glucose starvation"/>
    <property type="evidence" value="ECO:0007669"/>
    <property type="project" value="UniProtKB-ARBA"/>
</dbReference>
<evidence type="ECO:0000256" key="6">
    <source>
        <dbReference type="ARBA" id="ARBA00022840"/>
    </source>
</evidence>